<dbReference type="AlphaFoldDB" id="A0A645J836"/>
<reference evidence="1" key="1">
    <citation type="submission" date="2019-08" db="EMBL/GenBank/DDBJ databases">
        <authorList>
            <person name="Kucharzyk K."/>
            <person name="Murdoch R.W."/>
            <person name="Higgins S."/>
            <person name="Loffler F."/>
        </authorList>
    </citation>
    <scope>NUCLEOTIDE SEQUENCE</scope>
</reference>
<protein>
    <submittedName>
        <fullName evidence="1">Uncharacterized protein</fullName>
    </submittedName>
</protein>
<gene>
    <name evidence="1" type="ORF">SDC9_207503</name>
</gene>
<evidence type="ECO:0000313" key="1">
    <source>
        <dbReference type="EMBL" id="MPN59781.1"/>
    </source>
</evidence>
<dbReference type="EMBL" id="VSSQ01134190">
    <property type="protein sequence ID" value="MPN59781.1"/>
    <property type="molecule type" value="Genomic_DNA"/>
</dbReference>
<organism evidence="1">
    <name type="scientific">bioreactor metagenome</name>
    <dbReference type="NCBI Taxonomy" id="1076179"/>
    <lineage>
        <taxon>unclassified sequences</taxon>
        <taxon>metagenomes</taxon>
        <taxon>ecological metagenomes</taxon>
    </lineage>
</organism>
<comment type="caution">
    <text evidence="1">The sequence shown here is derived from an EMBL/GenBank/DDBJ whole genome shotgun (WGS) entry which is preliminary data.</text>
</comment>
<accession>A0A645J836</accession>
<sequence length="109" mass="12203">MALAAAKHDAQRVIVTSGVHASVIIAVGKIKIAEFKRCAVTDAGVGEHFVHARIKRAPVFKQYHFCLVRAAYAFKERRHLFKQRVADLEFKRLVKVRVAVGDDMQPHGV</sequence>
<name>A0A645J836_9ZZZZ</name>
<proteinExistence type="predicted"/>